<dbReference type="AlphaFoldDB" id="A0A3N6MZ11"/>
<gene>
    <name evidence="3" type="ORF">EA472_01980</name>
</gene>
<dbReference type="InterPro" id="IPR055775">
    <property type="entry name" value="DUF7351"/>
</dbReference>
<evidence type="ECO:0000259" key="2">
    <source>
        <dbReference type="Pfam" id="PF24042"/>
    </source>
</evidence>
<comment type="caution">
    <text evidence="3">The sequence shown here is derived from an EMBL/GenBank/DDBJ whole genome shotgun (WGS) entry which is preliminary data.</text>
</comment>
<protein>
    <submittedName>
        <fullName evidence="3">ArsR family transcriptional regulator</fullName>
    </submittedName>
</protein>
<sequence length="334" mass="36893">MTAGAADEPTTLSPDDAFAVLGNETRFEIIRTLWEQYEPDDPANVVKFSDLYDGDAAVTFSELYDGVGYGDTGNFNYHLEQLTDHFVRRTDAGYELTEAGFEIARAVVAGTVREHPRFDATEVDANCPRCDAPVVVDYENHHVSAACSRCSGIWQNADGEDGVLFTFSFPPTGLSNRTPQDAFHAALAFNLNRIRSFIDGVCPDCSSVVEESLDVCEDHDPGDRGGCPRCHRQHAIEVSEVCHGCKSVARGPLSIAILAHPTVTSFYHDHGIEHRFASWETFRRGQSVEVAIVDDDPLRSRVTVPCEDDRLRLTLDESLSVVEAIRETSSVRSY</sequence>
<evidence type="ECO:0000259" key="1">
    <source>
        <dbReference type="Pfam" id="PF24038"/>
    </source>
</evidence>
<feature type="domain" description="DUF7347" evidence="1">
    <location>
        <begin position="14"/>
        <end position="107"/>
    </location>
</feature>
<feature type="domain" description="DUF7351" evidence="2">
    <location>
        <begin position="124"/>
        <end position="321"/>
    </location>
</feature>
<dbReference type="Pfam" id="PF24038">
    <property type="entry name" value="DUF7347"/>
    <property type="match status" value="1"/>
</dbReference>
<dbReference type="EMBL" id="REFZ01000001">
    <property type="protein sequence ID" value="RQH03361.1"/>
    <property type="molecule type" value="Genomic_DNA"/>
</dbReference>
<dbReference type="OrthoDB" id="8482at2157"/>
<reference evidence="3 4" key="1">
    <citation type="submission" date="2018-10" db="EMBL/GenBank/DDBJ databases">
        <title>Natrarchaeobius chitinivorans gen. nov., sp. nov., and Natrarchaeobius haloalkaliphilus sp. nov., alkaliphilic, chitin-utilizing haloarchaea from hypersaline alkaline lakes.</title>
        <authorList>
            <person name="Sorokin D.Y."/>
            <person name="Elcheninov A.G."/>
            <person name="Kostrikina N.A."/>
            <person name="Bale N.J."/>
            <person name="Sinninghe Damste J.S."/>
            <person name="Khijniak T.V."/>
            <person name="Kublanov I.V."/>
            <person name="Toshchakov S.V."/>
        </authorList>
    </citation>
    <scope>NUCLEOTIDE SEQUENCE [LARGE SCALE GENOMIC DNA]</scope>
    <source>
        <strain evidence="3 4">AArcht7</strain>
    </source>
</reference>
<dbReference type="Pfam" id="PF24042">
    <property type="entry name" value="DUF7351"/>
    <property type="match status" value="1"/>
</dbReference>
<organism evidence="3 4">
    <name type="scientific">Natrarchaeobius chitinivorans</name>
    <dbReference type="NCBI Taxonomy" id="1679083"/>
    <lineage>
        <taxon>Archaea</taxon>
        <taxon>Methanobacteriati</taxon>
        <taxon>Methanobacteriota</taxon>
        <taxon>Stenosarchaea group</taxon>
        <taxon>Halobacteria</taxon>
        <taxon>Halobacteriales</taxon>
        <taxon>Natrialbaceae</taxon>
        <taxon>Natrarchaeobius</taxon>
    </lineage>
</organism>
<evidence type="ECO:0000313" key="4">
    <source>
        <dbReference type="Proteomes" id="UP000281431"/>
    </source>
</evidence>
<keyword evidence="4" id="KW-1185">Reference proteome</keyword>
<name>A0A3N6MZ11_NATCH</name>
<proteinExistence type="predicted"/>
<dbReference type="Proteomes" id="UP000281431">
    <property type="component" value="Unassembled WGS sequence"/>
</dbReference>
<evidence type="ECO:0000313" key="3">
    <source>
        <dbReference type="EMBL" id="RQH03361.1"/>
    </source>
</evidence>
<dbReference type="InterPro" id="IPR055771">
    <property type="entry name" value="DUF7347"/>
</dbReference>
<accession>A0A3N6MZ11</accession>